<dbReference type="InterPro" id="IPR029016">
    <property type="entry name" value="GAF-like_dom_sf"/>
</dbReference>
<feature type="domain" description="PAC" evidence="3">
    <location>
        <begin position="529"/>
        <end position="584"/>
    </location>
</feature>
<sequence length="1027" mass="116938">MKALSYSIIKKTTLNTLQQQLSLYQSQITSATQFVKAIEQGNLDIQYNNTDEVGDENSLASSLVSMRDQMKKFSSEEKQRNWVTEGLARFVDILRAKNDDLAALTNQVISSLVKYMEANQGALYILDDEDPNNIALELVACYAYNRQKHLNQRFALGEGIIGQVVLEKNTTYLKTIPKDYIRITSGLGQGLPRNLLVVPLKIEERVWGVVEIASFQEIGQHQIEFVEKLGESIASTISAVKGSERTKKLLHESQVQAEQMRSQEEEMRQNLEELAATQEEMQRIIREVQSQEGYLNEVLNASKDSIFTVDRSFQVISFNKAFVGGLAAMGVEPRKGMDILSVFQYGEQRDKQRRYYTRALEGETFDITESFDLGGTQSYFISNYSPLRKENGEVFAAACYAKDVTEMMRARHEAERLAHQAQQANEEMKAQEEELRQNMEELSATQEEMQRILTEVQSQEGYLNEVLNASKDSIFTVDKNLNIISFNKSFAAGIEALGLTPQKGLDVLTIFQEGTERAKQRDYYTRALKGETFDITESFNVGGAQSYYLSNYSPLRRENGEVFAAACYAKDITEMMRARHEAERMAHEAQQANEEMKAQEEELRQNMEELSATQEEMQRILTEVQSKERYVSEILNASAESIFTLDRDFRVVSYNSAFTKGLTEIGIVVEKGFDILSLFGDNEAKKKEHRSFYERAFKGEAYEVNDTIEINGAKSHFLNLYSPIRDDKGTVIEIACFAKNLTEIVNARNEAKDKEVYLNNMLNATSDAILTVDKNLHVVMANDIMLKTFRAQGIPIDVGFHVTRLSKGNEEEQFLLPYKKALAGEVVEMTRSYFEHHYLITYNPLRDAAGEVIGVSLFTKDITSQINLQQQTEKLLAEAQGMKRDLEIRESVFTLTTILSEADVHGTILAVNRKLCEVSKYTEEELIGKPHSIFRHPDMPKELFRVFWETIKKGEVFKGIIKNRAKDGSYYWVDATIVPVKDEAGKIVKYIGARYHIEDSEMALLLYNRQAKRLNLPQLKNGVHVVK</sequence>
<dbReference type="SMART" id="SM00091">
    <property type="entry name" value="PAS"/>
    <property type="match status" value="5"/>
</dbReference>
<reference evidence="5" key="1">
    <citation type="journal article" date="2019" name="Int. J. Syst. Evol. Microbiol.">
        <title>The Global Catalogue of Microorganisms (GCM) 10K type strain sequencing project: providing services to taxonomists for standard genome sequencing and annotation.</title>
        <authorList>
            <consortium name="The Broad Institute Genomics Platform"/>
            <consortium name="The Broad Institute Genome Sequencing Center for Infectious Disease"/>
            <person name="Wu L."/>
            <person name="Ma J."/>
        </authorList>
    </citation>
    <scope>NUCLEOTIDE SEQUENCE [LARGE SCALE GENOMIC DNA]</scope>
    <source>
        <strain evidence="5">CCUG 58938</strain>
    </source>
</reference>
<evidence type="ECO:0000259" key="2">
    <source>
        <dbReference type="PROSITE" id="PS50112"/>
    </source>
</evidence>
<dbReference type="InterPro" id="IPR000700">
    <property type="entry name" value="PAS-assoc_C"/>
</dbReference>
<dbReference type="RefSeq" id="WP_377574640.1">
    <property type="nucleotide sequence ID" value="NZ_JBHTKA010000001.1"/>
</dbReference>
<dbReference type="Pfam" id="PF13185">
    <property type="entry name" value="GAF_2"/>
    <property type="match status" value="1"/>
</dbReference>
<evidence type="ECO:0000313" key="5">
    <source>
        <dbReference type="Proteomes" id="UP001597112"/>
    </source>
</evidence>
<dbReference type="SUPFAM" id="SSF55781">
    <property type="entry name" value="GAF domain-like"/>
    <property type="match status" value="1"/>
</dbReference>
<comment type="caution">
    <text evidence="4">The sequence shown here is derived from an EMBL/GenBank/DDBJ whole genome shotgun (WGS) entry which is preliminary data.</text>
</comment>
<name>A0ABW3JWL8_9BACT</name>
<feature type="coiled-coil region" evidence="1">
    <location>
        <begin position="407"/>
        <end position="459"/>
    </location>
</feature>
<dbReference type="PANTHER" id="PTHR44757">
    <property type="entry name" value="DIGUANYLATE CYCLASE DGCP"/>
    <property type="match status" value="1"/>
</dbReference>
<dbReference type="InterPro" id="IPR000014">
    <property type="entry name" value="PAS"/>
</dbReference>
<accession>A0ABW3JWL8</accession>
<evidence type="ECO:0000313" key="4">
    <source>
        <dbReference type="EMBL" id="MFD0998254.1"/>
    </source>
</evidence>
<protein>
    <submittedName>
        <fullName evidence="4">PAS domain-containing protein</fullName>
    </submittedName>
</protein>
<dbReference type="Proteomes" id="UP001597112">
    <property type="component" value="Unassembled WGS sequence"/>
</dbReference>
<keyword evidence="1" id="KW-0175">Coiled coil</keyword>
<dbReference type="InterPro" id="IPR013656">
    <property type="entry name" value="PAS_4"/>
</dbReference>
<dbReference type="Gene3D" id="3.30.450.40">
    <property type="match status" value="1"/>
</dbReference>
<dbReference type="InterPro" id="IPR013655">
    <property type="entry name" value="PAS_fold_3"/>
</dbReference>
<dbReference type="PANTHER" id="PTHR44757:SF2">
    <property type="entry name" value="BIOFILM ARCHITECTURE MAINTENANCE PROTEIN MBAA"/>
    <property type="match status" value="1"/>
</dbReference>
<gene>
    <name evidence="4" type="ORF">ACFQ21_03010</name>
</gene>
<dbReference type="Pfam" id="PF08448">
    <property type="entry name" value="PAS_4"/>
    <property type="match status" value="3"/>
</dbReference>
<dbReference type="CDD" id="cd00130">
    <property type="entry name" value="PAS"/>
    <property type="match status" value="1"/>
</dbReference>
<feature type="coiled-coil region" evidence="1">
    <location>
        <begin position="250"/>
        <end position="291"/>
    </location>
</feature>
<evidence type="ECO:0000259" key="3">
    <source>
        <dbReference type="PROSITE" id="PS50113"/>
    </source>
</evidence>
<dbReference type="Gene3D" id="3.30.450.20">
    <property type="entry name" value="PAS domain"/>
    <property type="match status" value="5"/>
</dbReference>
<feature type="domain" description="PAC" evidence="3">
    <location>
        <begin position="361"/>
        <end position="416"/>
    </location>
</feature>
<feature type="coiled-coil region" evidence="1">
    <location>
        <begin position="572"/>
        <end position="627"/>
    </location>
</feature>
<dbReference type="InterPro" id="IPR001610">
    <property type="entry name" value="PAC"/>
</dbReference>
<dbReference type="NCBIfam" id="TIGR00229">
    <property type="entry name" value="sensory_box"/>
    <property type="match status" value="3"/>
</dbReference>
<dbReference type="EMBL" id="JBHTKA010000001">
    <property type="protein sequence ID" value="MFD0998254.1"/>
    <property type="molecule type" value="Genomic_DNA"/>
</dbReference>
<dbReference type="PROSITE" id="PS50113">
    <property type="entry name" value="PAC"/>
    <property type="match status" value="3"/>
</dbReference>
<evidence type="ECO:0000256" key="1">
    <source>
        <dbReference type="SAM" id="Coils"/>
    </source>
</evidence>
<dbReference type="InterPro" id="IPR052155">
    <property type="entry name" value="Biofilm_reg_signaling"/>
</dbReference>
<dbReference type="Pfam" id="PF13426">
    <property type="entry name" value="PAS_9"/>
    <property type="match status" value="1"/>
</dbReference>
<feature type="domain" description="PAS" evidence="2">
    <location>
        <begin position="884"/>
        <end position="954"/>
    </location>
</feature>
<dbReference type="Pfam" id="PF08447">
    <property type="entry name" value="PAS_3"/>
    <property type="match status" value="1"/>
</dbReference>
<dbReference type="SMART" id="SM00086">
    <property type="entry name" value="PAC"/>
    <property type="match status" value="1"/>
</dbReference>
<dbReference type="SMART" id="SM00065">
    <property type="entry name" value="GAF"/>
    <property type="match status" value="1"/>
</dbReference>
<organism evidence="4 5">
    <name type="scientific">Ohtaekwangia kribbensis</name>
    <dbReference type="NCBI Taxonomy" id="688913"/>
    <lineage>
        <taxon>Bacteria</taxon>
        <taxon>Pseudomonadati</taxon>
        <taxon>Bacteroidota</taxon>
        <taxon>Cytophagia</taxon>
        <taxon>Cytophagales</taxon>
        <taxon>Fulvivirgaceae</taxon>
        <taxon>Ohtaekwangia</taxon>
    </lineage>
</organism>
<dbReference type="PROSITE" id="PS50112">
    <property type="entry name" value="PAS"/>
    <property type="match status" value="1"/>
</dbReference>
<dbReference type="SUPFAM" id="SSF55785">
    <property type="entry name" value="PYP-like sensor domain (PAS domain)"/>
    <property type="match status" value="5"/>
</dbReference>
<feature type="domain" description="PAC" evidence="3">
    <location>
        <begin position="955"/>
        <end position="1009"/>
    </location>
</feature>
<dbReference type="InterPro" id="IPR003018">
    <property type="entry name" value="GAF"/>
</dbReference>
<keyword evidence="5" id="KW-1185">Reference proteome</keyword>
<proteinExistence type="predicted"/>
<dbReference type="InterPro" id="IPR035965">
    <property type="entry name" value="PAS-like_dom_sf"/>
</dbReference>